<name>A0A2M8H5F4_9GAMM</name>
<dbReference type="Pfam" id="PF03734">
    <property type="entry name" value="YkuD"/>
    <property type="match status" value="1"/>
</dbReference>
<dbReference type="UniPathway" id="UPA00219"/>
<evidence type="ECO:0000256" key="3">
    <source>
        <dbReference type="ARBA" id="ARBA00005992"/>
    </source>
</evidence>
<sequence>MNPLRIAASALFCTLTLVSQQAAAVEYVLPAANSRLIGENQEYVVPADNRPLEQIASDFQLGLTNIMEANPGVDPYLPTPGSKLVIPHQLILPNAPREGIVINVAEMRLYYYPKGQNVVQVLPIGIGQLGVNTPENWITKVERKRANPTWTPTENIRRRYAAQGKTLPAVWPAGPDNPMGLHALYIGNLYAIHGTNATFGIGLRVSSGCVRLRADDIKYLFDKVPVGTRVQFVNQPVKSTVEPDGGRYMEVHEPLSRNEAEFNSTASVPLPMTPAITRFIAHADSDSNLVKQVLEQRSGMPTRLNPQA</sequence>
<keyword evidence="9 13" id="KW-0133">Cell shape</keyword>
<dbReference type="InterPro" id="IPR050979">
    <property type="entry name" value="LD-transpeptidase"/>
</dbReference>
<comment type="subcellular location">
    <subcellularLocation>
        <location evidence="1">Periplasm</location>
    </subcellularLocation>
</comment>
<feature type="active site" description="Nucleophile" evidence="13">
    <location>
        <position position="209"/>
    </location>
</feature>
<feature type="chain" id="PRO_5014604809" evidence="14">
    <location>
        <begin position="25"/>
        <end position="308"/>
    </location>
</feature>
<dbReference type="GO" id="GO:0016757">
    <property type="term" value="F:glycosyltransferase activity"/>
    <property type="evidence" value="ECO:0007669"/>
    <property type="project" value="UniProtKB-KW"/>
</dbReference>
<keyword evidence="7" id="KW-0574">Periplasm</keyword>
<dbReference type="Gene3D" id="3.10.350.10">
    <property type="entry name" value="LysM domain"/>
    <property type="match status" value="1"/>
</dbReference>
<keyword evidence="8" id="KW-0378">Hydrolase</keyword>
<evidence type="ECO:0000256" key="8">
    <source>
        <dbReference type="ARBA" id="ARBA00022801"/>
    </source>
</evidence>
<gene>
    <name evidence="17" type="ORF">CUC44_17960</name>
</gene>
<evidence type="ECO:0000313" key="17">
    <source>
        <dbReference type="EMBL" id="PJC91779.1"/>
    </source>
</evidence>
<dbReference type="SUPFAM" id="SSF141523">
    <property type="entry name" value="L,D-transpeptidase catalytic domain-like"/>
    <property type="match status" value="1"/>
</dbReference>
<dbReference type="GO" id="GO:0005576">
    <property type="term" value="C:extracellular region"/>
    <property type="evidence" value="ECO:0007669"/>
    <property type="project" value="TreeGrafter"/>
</dbReference>
<evidence type="ECO:0000259" key="15">
    <source>
        <dbReference type="PROSITE" id="PS51782"/>
    </source>
</evidence>
<dbReference type="AlphaFoldDB" id="A0A2M8H5F4"/>
<evidence type="ECO:0000256" key="12">
    <source>
        <dbReference type="ARBA" id="ARBA00060592"/>
    </source>
</evidence>
<evidence type="ECO:0000256" key="10">
    <source>
        <dbReference type="ARBA" id="ARBA00022984"/>
    </source>
</evidence>
<evidence type="ECO:0000256" key="7">
    <source>
        <dbReference type="ARBA" id="ARBA00022764"/>
    </source>
</evidence>
<evidence type="ECO:0000259" key="16">
    <source>
        <dbReference type="PROSITE" id="PS52029"/>
    </source>
</evidence>
<dbReference type="PANTHER" id="PTHR30582:SF24">
    <property type="entry name" value="L,D-TRANSPEPTIDASE ERFK_SRFK-RELATED"/>
    <property type="match status" value="1"/>
</dbReference>
<keyword evidence="5" id="KW-0808">Transferase</keyword>
<keyword evidence="4" id="KW-0328">Glycosyltransferase</keyword>
<dbReference type="InterPro" id="IPR018392">
    <property type="entry name" value="LysM"/>
</dbReference>
<dbReference type="FunFam" id="2.40.440.10:FF:000001">
    <property type="entry name" value="L,D-transpeptidase YbiS"/>
    <property type="match status" value="1"/>
</dbReference>
<feature type="signal peptide" evidence="14">
    <location>
        <begin position="1"/>
        <end position="24"/>
    </location>
</feature>
<dbReference type="Proteomes" id="UP000232060">
    <property type="component" value="Unassembled WGS sequence"/>
</dbReference>
<dbReference type="EMBL" id="PGCP01000036">
    <property type="protein sequence ID" value="PJC91779.1"/>
    <property type="molecule type" value="Genomic_DNA"/>
</dbReference>
<dbReference type="PROSITE" id="PS52029">
    <property type="entry name" value="LD_TPASE"/>
    <property type="match status" value="1"/>
</dbReference>
<evidence type="ECO:0000256" key="1">
    <source>
        <dbReference type="ARBA" id="ARBA00004418"/>
    </source>
</evidence>
<comment type="pathway">
    <text evidence="12">Glycan biosynthesis.</text>
</comment>
<feature type="domain" description="LysM" evidence="15">
    <location>
        <begin position="41"/>
        <end position="86"/>
    </location>
</feature>
<organism evidence="17 18">
    <name type="scientific">Aeromonas lusitana</name>
    <dbReference type="NCBI Taxonomy" id="931529"/>
    <lineage>
        <taxon>Bacteria</taxon>
        <taxon>Pseudomonadati</taxon>
        <taxon>Pseudomonadota</taxon>
        <taxon>Gammaproteobacteria</taxon>
        <taxon>Aeromonadales</taxon>
        <taxon>Aeromonadaceae</taxon>
        <taxon>Aeromonas</taxon>
    </lineage>
</organism>
<keyword evidence="11 13" id="KW-0961">Cell wall biogenesis/degradation</keyword>
<evidence type="ECO:0000256" key="6">
    <source>
        <dbReference type="ARBA" id="ARBA00022729"/>
    </source>
</evidence>
<keyword evidence="6 14" id="KW-0732">Signal</keyword>
<evidence type="ECO:0000256" key="5">
    <source>
        <dbReference type="ARBA" id="ARBA00022679"/>
    </source>
</evidence>
<dbReference type="CDD" id="cd16913">
    <property type="entry name" value="YkuD_like"/>
    <property type="match status" value="1"/>
</dbReference>
<dbReference type="GO" id="GO:0018104">
    <property type="term" value="P:peptidoglycan-protein cross-linking"/>
    <property type="evidence" value="ECO:0007669"/>
    <property type="project" value="TreeGrafter"/>
</dbReference>
<evidence type="ECO:0000256" key="11">
    <source>
        <dbReference type="ARBA" id="ARBA00023316"/>
    </source>
</evidence>
<evidence type="ECO:0000313" key="18">
    <source>
        <dbReference type="Proteomes" id="UP000232060"/>
    </source>
</evidence>
<protein>
    <submittedName>
        <fullName evidence="17">L,D-transpeptidase</fullName>
    </submittedName>
</protein>
<evidence type="ECO:0000256" key="9">
    <source>
        <dbReference type="ARBA" id="ARBA00022960"/>
    </source>
</evidence>
<accession>A0A2M8H5F4</accession>
<evidence type="ECO:0000256" key="2">
    <source>
        <dbReference type="ARBA" id="ARBA00004752"/>
    </source>
</evidence>
<keyword evidence="10 13" id="KW-0573">Peptidoglycan synthesis</keyword>
<dbReference type="PROSITE" id="PS51782">
    <property type="entry name" value="LYSM"/>
    <property type="match status" value="1"/>
</dbReference>
<dbReference type="InterPro" id="IPR038063">
    <property type="entry name" value="Transpep_catalytic_dom"/>
</dbReference>
<evidence type="ECO:0000256" key="14">
    <source>
        <dbReference type="SAM" id="SignalP"/>
    </source>
</evidence>
<reference evidence="17 18" key="1">
    <citation type="submission" date="2017-11" db="EMBL/GenBank/DDBJ databases">
        <title>Draft genome sequence of environmental isolate Aeromonas lusitania sp. nov. MDC 2473.</title>
        <authorList>
            <person name="Colston S.M."/>
            <person name="Navarro A."/>
            <person name="Martinez-Murcia A.J."/>
            <person name="Graf J."/>
        </authorList>
    </citation>
    <scope>NUCLEOTIDE SEQUENCE [LARGE SCALE GENOMIC DNA]</scope>
    <source>
        <strain evidence="17 18">MDC 2473</strain>
    </source>
</reference>
<dbReference type="PANTHER" id="PTHR30582">
    <property type="entry name" value="L,D-TRANSPEPTIDASE"/>
    <property type="match status" value="1"/>
</dbReference>
<dbReference type="GO" id="GO:0071555">
    <property type="term" value="P:cell wall organization"/>
    <property type="evidence" value="ECO:0007669"/>
    <property type="project" value="UniProtKB-UniRule"/>
</dbReference>
<feature type="domain" description="L,D-TPase catalytic" evidence="16">
    <location>
        <begin position="98"/>
        <end position="233"/>
    </location>
</feature>
<comment type="caution">
    <text evidence="17">The sequence shown here is derived from an EMBL/GenBank/DDBJ whole genome shotgun (WGS) entry which is preliminary data.</text>
</comment>
<dbReference type="GO" id="GO:0071972">
    <property type="term" value="F:peptidoglycan L,D-transpeptidase activity"/>
    <property type="evidence" value="ECO:0007669"/>
    <property type="project" value="UniProtKB-ARBA"/>
</dbReference>
<dbReference type="InterPro" id="IPR005490">
    <property type="entry name" value="LD_TPept_cat_dom"/>
</dbReference>
<comment type="similarity">
    <text evidence="3">Belongs to the YkuD family.</text>
</comment>
<dbReference type="RefSeq" id="WP_100861229.1">
    <property type="nucleotide sequence ID" value="NZ_PGCP01000036.1"/>
</dbReference>
<dbReference type="CDD" id="cd00118">
    <property type="entry name" value="LysM"/>
    <property type="match status" value="1"/>
</dbReference>
<dbReference type="GO" id="GO:0042597">
    <property type="term" value="C:periplasmic space"/>
    <property type="evidence" value="ECO:0007669"/>
    <property type="project" value="UniProtKB-SubCell"/>
</dbReference>
<comment type="pathway">
    <text evidence="2 13">Cell wall biogenesis; peptidoglycan biosynthesis.</text>
</comment>
<keyword evidence="18" id="KW-1185">Reference proteome</keyword>
<dbReference type="OrthoDB" id="9787225at2"/>
<feature type="active site" description="Proton donor/acceptor" evidence="13">
    <location>
        <position position="193"/>
    </location>
</feature>
<proteinExistence type="inferred from homology"/>
<evidence type="ECO:0000256" key="4">
    <source>
        <dbReference type="ARBA" id="ARBA00022676"/>
    </source>
</evidence>
<dbReference type="GO" id="GO:0008360">
    <property type="term" value="P:regulation of cell shape"/>
    <property type="evidence" value="ECO:0007669"/>
    <property type="project" value="UniProtKB-UniRule"/>
</dbReference>
<dbReference type="InterPro" id="IPR036779">
    <property type="entry name" value="LysM_dom_sf"/>
</dbReference>
<dbReference type="Gene3D" id="2.40.440.10">
    <property type="entry name" value="L,D-transpeptidase catalytic domain-like"/>
    <property type="match status" value="1"/>
</dbReference>
<evidence type="ECO:0000256" key="13">
    <source>
        <dbReference type="PROSITE-ProRule" id="PRU01373"/>
    </source>
</evidence>
<dbReference type="InterPro" id="IPR041597">
    <property type="entry name" value="Ldt_C"/>
</dbReference>
<dbReference type="Pfam" id="PF17969">
    <property type="entry name" value="Ldt_C"/>
    <property type="match status" value="1"/>
</dbReference>